<comment type="function">
    <text evidence="11">Mediates the reversible addition of palmitate to target proteins, thereby regulating their membrane association and biological function.</text>
</comment>
<protein>
    <recommendedName>
        <fullName evidence="11">Palmitoyltransferase PFA4</fullName>
        <ecNumber evidence="11">2.3.1.225</ecNumber>
    </recommendedName>
    <alternativeName>
        <fullName evidence="11">Protein S-acyltransferase</fullName>
        <shortName evidence="11">PAT</shortName>
    </alternativeName>
    <alternativeName>
        <fullName evidence="11">Protein fatty acyltransferase 4</fullName>
    </alternativeName>
</protein>
<keyword evidence="16" id="KW-1185">Reference proteome</keyword>
<dbReference type="STRING" id="158607.A0A2P5I5G7"/>
<keyword evidence="7 11" id="KW-0564">Palmitate</keyword>
<keyword evidence="5 11" id="KW-1133">Transmembrane helix</keyword>
<comment type="catalytic activity">
    <reaction evidence="10 11 12">
        <text>L-cysteinyl-[protein] + hexadecanoyl-CoA = S-hexadecanoyl-L-cysteinyl-[protein] + CoA</text>
        <dbReference type="Rhea" id="RHEA:36683"/>
        <dbReference type="Rhea" id="RHEA-COMP:10131"/>
        <dbReference type="Rhea" id="RHEA-COMP:11032"/>
        <dbReference type="ChEBI" id="CHEBI:29950"/>
        <dbReference type="ChEBI" id="CHEBI:57287"/>
        <dbReference type="ChEBI" id="CHEBI:57379"/>
        <dbReference type="ChEBI" id="CHEBI:74151"/>
        <dbReference type="EC" id="2.3.1.225"/>
    </reaction>
</comment>
<feature type="region of interest" description="Disordered" evidence="13">
    <location>
        <begin position="81"/>
        <end position="127"/>
    </location>
</feature>
<evidence type="ECO:0000313" key="15">
    <source>
        <dbReference type="EMBL" id="POS77759.1"/>
    </source>
</evidence>
<evidence type="ECO:0000256" key="11">
    <source>
        <dbReference type="HAMAP-Rule" id="MF_03199"/>
    </source>
</evidence>
<dbReference type="Proteomes" id="UP000094444">
    <property type="component" value="Unassembled WGS sequence"/>
</dbReference>
<feature type="transmembrane region" description="Helical" evidence="11 12">
    <location>
        <begin position="220"/>
        <end position="243"/>
    </location>
</feature>
<keyword evidence="8 11" id="KW-0449">Lipoprotein</keyword>
<comment type="caution">
    <text evidence="15">The sequence shown here is derived from an EMBL/GenBank/DDBJ whole genome shotgun (WGS) entry which is preliminary data.</text>
</comment>
<feature type="compositionally biased region" description="Acidic residues" evidence="13">
    <location>
        <begin position="428"/>
        <end position="443"/>
    </location>
</feature>
<feature type="transmembrane region" description="Helical" evidence="11 12">
    <location>
        <begin position="52"/>
        <end position="69"/>
    </location>
</feature>
<organism evidence="15 16">
    <name type="scientific">Diaporthe helianthi</name>
    <dbReference type="NCBI Taxonomy" id="158607"/>
    <lineage>
        <taxon>Eukaryota</taxon>
        <taxon>Fungi</taxon>
        <taxon>Dikarya</taxon>
        <taxon>Ascomycota</taxon>
        <taxon>Pezizomycotina</taxon>
        <taxon>Sordariomycetes</taxon>
        <taxon>Sordariomycetidae</taxon>
        <taxon>Diaporthales</taxon>
        <taxon>Diaporthaceae</taxon>
        <taxon>Diaporthe</taxon>
    </lineage>
</organism>
<dbReference type="EMBL" id="MAVT02000243">
    <property type="protein sequence ID" value="POS77759.1"/>
    <property type="molecule type" value="Genomic_DNA"/>
</dbReference>
<evidence type="ECO:0000256" key="4">
    <source>
        <dbReference type="ARBA" id="ARBA00022824"/>
    </source>
</evidence>
<evidence type="ECO:0000256" key="6">
    <source>
        <dbReference type="ARBA" id="ARBA00023136"/>
    </source>
</evidence>
<evidence type="ECO:0000256" key="9">
    <source>
        <dbReference type="ARBA" id="ARBA00023315"/>
    </source>
</evidence>
<evidence type="ECO:0000256" key="10">
    <source>
        <dbReference type="ARBA" id="ARBA00048048"/>
    </source>
</evidence>
<reference evidence="15" key="1">
    <citation type="submission" date="2017-09" db="EMBL/GenBank/DDBJ databases">
        <title>Polyketide synthases of a Diaporthe helianthi virulent isolate.</title>
        <authorList>
            <person name="Baroncelli R."/>
        </authorList>
    </citation>
    <scope>NUCLEOTIDE SEQUENCE [LARGE SCALE GENOMIC DNA]</scope>
    <source>
        <strain evidence="15">7/96</strain>
    </source>
</reference>
<evidence type="ECO:0000256" key="13">
    <source>
        <dbReference type="SAM" id="MobiDB-lite"/>
    </source>
</evidence>
<keyword evidence="2 11" id="KW-0808">Transferase</keyword>
<dbReference type="InterPro" id="IPR001594">
    <property type="entry name" value="Palmitoyltrfase_DHHC"/>
</dbReference>
<evidence type="ECO:0000256" key="7">
    <source>
        <dbReference type="ARBA" id="ARBA00023139"/>
    </source>
</evidence>
<comment type="domain">
    <text evidence="11 12">The DHHC domain is required for palmitoyltransferase activity.</text>
</comment>
<dbReference type="InterPro" id="IPR033682">
    <property type="entry name" value="PFA4"/>
</dbReference>
<dbReference type="PANTHER" id="PTHR12246">
    <property type="entry name" value="PALMITOYLTRANSFERASE ZDHHC16"/>
    <property type="match status" value="1"/>
</dbReference>
<gene>
    <name evidence="11" type="primary">PFA4</name>
    <name evidence="15" type="ORF">DHEL01_v203855</name>
</gene>
<keyword evidence="9 11" id="KW-0012">Acyltransferase</keyword>
<dbReference type="GO" id="GO:0019706">
    <property type="term" value="F:protein-cysteine S-palmitoyltransferase activity"/>
    <property type="evidence" value="ECO:0007669"/>
    <property type="project" value="UniProtKB-UniRule"/>
</dbReference>
<evidence type="ECO:0000313" key="16">
    <source>
        <dbReference type="Proteomes" id="UP000094444"/>
    </source>
</evidence>
<sequence length="535" mass="59492">MAGLLTGPASTDYQSLFVPAVCLLIMFLGYSSQWLFNVAENLEPGPMTKRETAILNILLACLWLTYYKACTVPRGRYDFLPKAPPTSKKSDDPSPTSKDGETPLSDKPADTPTTSHPDPEPKTAATTTPTTRWCKKCDAPKPLRAHHCRLCKTCIPKMDHHCPWTNNCVSLQTFPYFLRFLVYTNLALGYLLWWLLYPRLRLIFWDNSALPSYLGPSVPVLVHLVLLAITGCLVSFALVILLVTTVRGWVLNITMIEGWEQERHEAVLLRARRAGWWTGSGAGAGDGGNGGGGSKVKIERVEFPYDIGFFANMAQAMGTKNILTWLDPLIGGGPKVSREVGRGTGWEWEENGFNDREGMWPPTDPEKLRRAAAGAKGWPGSEAARQHEAALVDKRWASPLEEMAAFRARQEMDLRRRRGTSGVIAELGEGEGIEDLEEYDYVDQDSGGSGGYYDEDEDEDDDEDELEKGASSDKAVPVIPGQGYYERGFDGEPGWTNSEGDRLRDFGVDEDVEDDDEDVPLGELLRRRKAYGKDR</sequence>
<evidence type="ECO:0000256" key="12">
    <source>
        <dbReference type="RuleBase" id="RU079119"/>
    </source>
</evidence>
<evidence type="ECO:0000256" key="1">
    <source>
        <dbReference type="ARBA" id="ARBA00004141"/>
    </source>
</evidence>
<proteinExistence type="inferred from homology"/>
<comment type="similarity">
    <text evidence="11">Belongs to the DHHC palmitoyltransferase family. PFA4 subfamily.</text>
</comment>
<feature type="compositionally biased region" description="Acidic residues" evidence="13">
    <location>
        <begin position="508"/>
        <end position="519"/>
    </location>
</feature>
<evidence type="ECO:0000256" key="5">
    <source>
        <dbReference type="ARBA" id="ARBA00022989"/>
    </source>
</evidence>
<dbReference type="OrthoDB" id="331948at2759"/>
<accession>A0A2P5I5G7</accession>
<feature type="compositionally biased region" description="Acidic residues" evidence="13">
    <location>
        <begin position="453"/>
        <end position="466"/>
    </location>
</feature>
<comment type="subcellular location">
    <subcellularLocation>
        <location evidence="11">Endoplasmic reticulum membrane</location>
        <topology evidence="11">Multi-pass membrane protein</topology>
    </subcellularLocation>
    <subcellularLocation>
        <location evidence="1">Membrane</location>
        <topology evidence="1">Multi-pass membrane protein</topology>
    </subcellularLocation>
</comment>
<evidence type="ECO:0000256" key="3">
    <source>
        <dbReference type="ARBA" id="ARBA00022692"/>
    </source>
</evidence>
<keyword evidence="6 11" id="KW-0472">Membrane</keyword>
<dbReference type="InParanoid" id="A0A2P5I5G7"/>
<evidence type="ECO:0000256" key="8">
    <source>
        <dbReference type="ARBA" id="ARBA00023288"/>
    </source>
</evidence>
<feature type="transmembrane region" description="Helical" evidence="11 12">
    <location>
        <begin position="12"/>
        <end position="32"/>
    </location>
</feature>
<dbReference type="Pfam" id="PF01529">
    <property type="entry name" value="DHHC"/>
    <property type="match status" value="1"/>
</dbReference>
<dbReference type="HAMAP" id="MF_03199">
    <property type="entry name" value="DHHC_PAT_PFA4"/>
    <property type="match status" value="1"/>
</dbReference>
<evidence type="ECO:0000256" key="2">
    <source>
        <dbReference type="ARBA" id="ARBA00022679"/>
    </source>
</evidence>
<feature type="active site" description="S-palmitoyl cysteine intermediate" evidence="11">
    <location>
        <position position="162"/>
    </location>
</feature>
<evidence type="ECO:0000259" key="14">
    <source>
        <dbReference type="Pfam" id="PF01529"/>
    </source>
</evidence>
<feature type="region of interest" description="Disordered" evidence="13">
    <location>
        <begin position="426"/>
        <end position="519"/>
    </location>
</feature>
<dbReference type="AlphaFoldDB" id="A0A2P5I5G7"/>
<dbReference type="GO" id="GO:0005789">
    <property type="term" value="C:endoplasmic reticulum membrane"/>
    <property type="evidence" value="ECO:0007669"/>
    <property type="project" value="UniProtKB-SubCell"/>
</dbReference>
<dbReference type="FunCoup" id="A0A2P5I5G7">
    <property type="interactions" value="27"/>
</dbReference>
<dbReference type="EC" id="2.3.1.225" evidence="11"/>
<keyword evidence="3 11" id="KW-0812">Transmembrane</keyword>
<name>A0A2P5I5G7_DIAHE</name>
<feature type="transmembrane region" description="Helical" evidence="11 12">
    <location>
        <begin position="180"/>
        <end position="200"/>
    </location>
</feature>
<keyword evidence="4 11" id="KW-0256">Endoplasmic reticulum</keyword>
<feature type="domain" description="Palmitoyltransferase DHHC" evidence="14">
    <location>
        <begin position="130"/>
        <end position="261"/>
    </location>
</feature>
<dbReference type="InterPro" id="IPR039859">
    <property type="entry name" value="PFA4/ZDH16/20/ERF2-like"/>
</dbReference>
<dbReference type="PROSITE" id="PS50216">
    <property type="entry name" value="DHHC"/>
    <property type="match status" value="1"/>
</dbReference>